<name>A0A938YIG7_9ACTN</name>
<dbReference type="Proteomes" id="UP000663801">
    <property type="component" value="Unassembled WGS sequence"/>
</dbReference>
<feature type="compositionally biased region" description="Basic residues" evidence="1">
    <location>
        <begin position="121"/>
        <end position="135"/>
    </location>
</feature>
<protein>
    <submittedName>
        <fullName evidence="2">Uncharacterized protein</fullName>
    </submittedName>
</protein>
<dbReference type="RefSeq" id="WP_205255351.1">
    <property type="nucleotide sequence ID" value="NZ_BAAAPV010000001.1"/>
</dbReference>
<gene>
    <name evidence="2" type="ORF">JL107_02010</name>
</gene>
<comment type="caution">
    <text evidence="2">The sequence shown here is derived from an EMBL/GenBank/DDBJ whole genome shotgun (WGS) entry which is preliminary data.</text>
</comment>
<dbReference type="EMBL" id="JAERWL010000002">
    <property type="protein sequence ID" value="MBM9475211.1"/>
    <property type="molecule type" value="Genomic_DNA"/>
</dbReference>
<sequence length="142" mass="15937">MTTQVVGGHASCMELAEMYDYIESLLAEAVTMPHPPEDEMEAELRRIKLLSRARLVLDIMEAQSVHALRTTLPQASYDTIGHAQGISKQASRIRHTKLEQVLKVHQMDGRRHSLAKAVVSTKHRRAAKPVRRARRTPASPPD</sequence>
<evidence type="ECO:0000313" key="3">
    <source>
        <dbReference type="Proteomes" id="UP000663801"/>
    </source>
</evidence>
<evidence type="ECO:0000313" key="2">
    <source>
        <dbReference type="EMBL" id="MBM9475211.1"/>
    </source>
</evidence>
<accession>A0A938YIG7</accession>
<organism evidence="2 3">
    <name type="scientific">Nakamurella flavida</name>
    <dbReference type="NCBI Taxonomy" id="363630"/>
    <lineage>
        <taxon>Bacteria</taxon>
        <taxon>Bacillati</taxon>
        <taxon>Actinomycetota</taxon>
        <taxon>Actinomycetes</taxon>
        <taxon>Nakamurellales</taxon>
        <taxon>Nakamurellaceae</taxon>
        <taxon>Nakamurella</taxon>
    </lineage>
</organism>
<feature type="region of interest" description="Disordered" evidence="1">
    <location>
        <begin position="118"/>
        <end position="142"/>
    </location>
</feature>
<reference evidence="2" key="1">
    <citation type="submission" date="2021-01" db="EMBL/GenBank/DDBJ databases">
        <title>KCTC 19127 draft genome.</title>
        <authorList>
            <person name="An D."/>
        </authorList>
    </citation>
    <scope>NUCLEOTIDE SEQUENCE</scope>
    <source>
        <strain evidence="2">KCTC 19127</strain>
    </source>
</reference>
<proteinExistence type="predicted"/>
<keyword evidence="3" id="KW-1185">Reference proteome</keyword>
<evidence type="ECO:0000256" key="1">
    <source>
        <dbReference type="SAM" id="MobiDB-lite"/>
    </source>
</evidence>
<dbReference type="AlphaFoldDB" id="A0A938YIG7"/>